<feature type="chain" id="PRO_5003630514" evidence="3">
    <location>
        <begin position="24"/>
        <end position="494"/>
    </location>
</feature>
<evidence type="ECO:0000313" key="5">
    <source>
        <dbReference type="Proteomes" id="UP000011058"/>
    </source>
</evidence>
<dbReference type="STRING" id="1166018.FAES_3170"/>
<dbReference type="SUPFAM" id="SSF81901">
    <property type="entry name" value="HCP-like"/>
    <property type="match status" value="1"/>
</dbReference>
<evidence type="ECO:0000256" key="3">
    <source>
        <dbReference type="SAM" id="SignalP"/>
    </source>
</evidence>
<feature type="repeat" description="TPR" evidence="1">
    <location>
        <begin position="197"/>
        <end position="230"/>
    </location>
</feature>
<dbReference type="KEGG" id="fae:FAES_3170"/>
<name>I0KAM6_9BACT</name>
<dbReference type="AlphaFoldDB" id="I0KAM6"/>
<dbReference type="InterPro" id="IPR011990">
    <property type="entry name" value="TPR-like_helical_dom_sf"/>
</dbReference>
<dbReference type="InterPro" id="IPR019734">
    <property type="entry name" value="TPR_rpt"/>
</dbReference>
<evidence type="ECO:0000313" key="4">
    <source>
        <dbReference type="EMBL" id="CCH01179.1"/>
    </source>
</evidence>
<dbReference type="SUPFAM" id="SSF48452">
    <property type="entry name" value="TPR-like"/>
    <property type="match status" value="1"/>
</dbReference>
<evidence type="ECO:0000256" key="1">
    <source>
        <dbReference type="PROSITE-ProRule" id="PRU00339"/>
    </source>
</evidence>
<keyword evidence="5" id="KW-1185">Reference proteome</keyword>
<dbReference type="HOGENOM" id="CLU_043019_1_0_10"/>
<dbReference type="PANTHER" id="PTHR12558">
    <property type="entry name" value="CELL DIVISION CYCLE 16,23,27"/>
    <property type="match status" value="1"/>
</dbReference>
<dbReference type="PROSITE" id="PS50005">
    <property type="entry name" value="TPR"/>
    <property type="match status" value="1"/>
</dbReference>
<accession>I0KAM6</accession>
<dbReference type="eggNOG" id="COG0457">
    <property type="taxonomic scope" value="Bacteria"/>
</dbReference>
<dbReference type="SMART" id="SM00028">
    <property type="entry name" value="TPR"/>
    <property type="match status" value="3"/>
</dbReference>
<dbReference type="Pfam" id="PF13432">
    <property type="entry name" value="TPR_16"/>
    <property type="match status" value="1"/>
</dbReference>
<organism evidence="4 5">
    <name type="scientific">Fibrella aestuarina BUZ 2</name>
    <dbReference type="NCBI Taxonomy" id="1166018"/>
    <lineage>
        <taxon>Bacteria</taxon>
        <taxon>Pseudomonadati</taxon>
        <taxon>Bacteroidota</taxon>
        <taxon>Cytophagia</taxon>
        <taxon>Cytophagales</taxon>
        <taxon>Spirosomataceae</taxon>
        <taxon>Fibrella</taxon>
    </lineage>
</organism>
<dbReference type="Gene3D" id="1.25.40.10">
    <property type="entry name" value="Tetratricopeptide repeat domain"/>
    <property type="match status" value="3"/>
</dbReference>
<dbReference type="EMBL" id="HE796683">
    <property type="protein sequence ID" value="CCH01179.1"/>
    <property type="molecule type" value="Genomic_DNA"/>
</dbReference>
<dbReference type="Proteomes" id="UP000011058">
    <property type="component" value="Chromosome"/>
</dbReference>
<feature type="coiled-coil region" evidence="2">
    <location>
        <begin position="330"/>
        <end position="395"/>
    </location>
</feature>
<dbReference type="PANTHER" id="PTHR12558:SF13">
    <property type="entry name" value="CELL DIVISION CYCLE PROTEIN 27 HOMOLOG"/>
    <property type="match status" value="1"/>
</dbReference>
<evidence type="ECO:0000256" key="2">
    <source>
        <dbReference type="SAM" id="Coils"/>
    </source>
</evidence>
<keyword evidence="2" id="KW-0175">Coiled coil</keyword>
<sequence length="494" mass="53933">MEQPMKHLLALSAATVLSFSAVAQNKAILLKEQGALDKAKAEIDNNVTEAKLSTKAKTWQARAQIYEAIAVSNDPKVVALDSNAAMTAYESYKKALEVEPNSKITKEINDALSGQMMYSAMMNQGVRRYQAKNYDAAISALGMASQINPKDTAAPLYAGISAQQAISQKGEGADKPKYTALTKEQFEKYTSNGGKDATIWAMLASMYSTDKETDKALATLDRALKVFPGNRDLSTTRVSIMQQNGRLDDAIASMKEVYDKNPNDAQTAVNLGIMYDNKANTLETDAKKATDEAKRGGQLTKKLADEKAVLETFNSEVVRLAAAIKKQPKNADLKRQLADVQGKIAEQKTKIAELDQQVKAEAGKGVDGAALASKAAKLNAETDEAKKMARQYYEKALAADPNNYEGNFNMGVAYFNEAVVMKREVDNMSMSDYSKNGKEVEGRVCGKFKQALPYFTKAKSIKADDPQLLSTLEQLETILKQFEGKNIACVEPTK</sequence>
<feature type="signal peptide" evidence="3">
    <location>
        <begin position="1"/>
        <end position="23"/>
    </location>
</feature>
<proteinExistence type="predicted"/>
<keyword evidence="1" id="KW-0802">TPR repeat</keyword>
<keyword evidence="3" id="KW-0732">Signal</keyword>
<reference evidence="4 5" key="1">
    <citation type="journal article" date="2012" name="J. Bacteriol.">
        <title>Genome Sequence of Fibrella aestuarina BUZ 2T, a Filamentous Marine Bacterium.</title>
        <authorList>
            <person name="Filippini M."/>
            <person name="Qi W."/>
            <person name="Blom J."/>
            <person name="Goesmann A."/>
            <person name="Smits T.H."/>
            <person name="Bagheri H.C."/>
        </authorList>
    </citation>
    <scope>NUCLEOTIDE SEQUENCE [LARGE SCALE GENOMIC DNA]</scope>
    <source>
        <strain evidence="5">BUZ 2T</strain>
    </source>
</reference>
<protein>
    <submittedName>
        <fullName evidence="4">TPR repeat-containing protein</fullName>
    </submittedName>
</protein>
<gene>
    <name evidence="4" type="ORF">FAES_3170</name>
</gene>